<keyword evidence="3" id="KW-1185">Reference proteome</keyword>
<proteinExistence type="predicted"/>
<dbReference type="EMBL" id="JAWXYB010000018">
    <property type="protein sequence ID" value="MDX5931354.1"/>
    <property type="molecule type" value="Genomic_DNA"/>
</dbReference>
<comment type="caution">
    <text evidence="2">The sequence shown here is derived from an EMBL/GenBank/DDBJ whole genome shotgun (WGS) entry which is preliminary data.</text>
</comment>
<feature type="transmembrane region" description="Helical" evidence="1">
    <location>
        <begin position="57"/>
        <end position="77"/>
    </location>
</feature>
<dbReference type="PANTHER" id="PTHR37314:SF4">
    <property type="entry name" value="UPF0700 TRANSMEMBRANE PROTEIN YOAK"/>
    <property type="match status" value="1"/>
</dbReference>
<dbReference type="Proteomes" id="UP001279553">
    <property type="component" value="Unassembled WGS sequence"/>
</dbReference>
<organism evidence="2 3">
    <name type="scientific">Acidiphilium acidophilum</name>
    <name type="common">Thiobacillus acidophilus</name>
    <dbReference type="NCBI Taxonomy" id="76588"/>
    <lineage>
        <taxon>Bacteria</taxon>
        <taxon>Pseudomonadati</taxon>
        <taxon>Pseudomonadota</taxon>
        <taxon>Alphaproteobacteria</taxon>
        <taxon>Acetobacterales</taxon>
        <taxon>Acidocellaceae</taxon>
        <taxon>Acidiphilium</taxon>
    </lineage>
</organism>
<keyword evidence="1" id="KW-1133">Transmembrane helix</keyword>
<name>A0AAW9DS45_ACIAO</name>
<protein>
    <submittedName>
        <fullName evidence="2">YoaK family protein</fullName>
    </submittedName>
</protein>
<dbReference type="AlphaFoldDB" id="A0AAW9DS45"/>
<feature type="transmembrane region" description="Helical" evidence="1">
    <location>
        <begin position="139"/>
        <end position="159"/>
    </location>
</feature>
<evidence type="ECO:0000313" key="2">
    <source>
        <dbReference type="EMBL" id="MDX5931354.1"/>
    </source>
</evidence>
<dbReference type="InterPro" id="IPR010699">
    <property type="entry name" value="DUF1275"/>
</dbReference>
<feature type="transmembrane region" description="Helical" evidence="1">
    <location>
        <begin position="179"/>
        <end position="208"/>
    </location>
</feature>
<accession>A0AAW9DS45</accession>
<keyword evidence="1" id="KW-0472">Membrane</keyword>
<reference evidence="2 3" key="1">
    <citation type="submission" date="2023-11" db="EMBL/GenBank/DDBJ databases">
        <title>MicrobeMod: A computational toolkit for identifying prokaryotic methylation and restriction-modification with nanopore sequencing.</title>
        <authorList>
            <person name="Crits-Christoph A."/>
            <person name="Kang S.C."/>
            <person name="Lee H."/>
            <person name="Ostrov N."/>
        </authorList>
    </citation>
    <scope>NUCLEOTIDE SEQUENCE [LARGE SCALE GENOMIC DNA]</scope>
    <source>
        <strain evidence="2 3">DSMZ 700</strain>
    </source>
</reference>
<evidence type="ECO:0000313" key="3">
    <source>
        <dbReference type="Proteomes" id="UP001279553"/>
    </source>
</evidence>
<evidence type="ECO:0000256" key="1">
    <source>
        <dbReference type="SAM" id="Phobius"/>
    </source>
</evidence>
<sequence>MTAADGITGALAIASGSADVFAFLKFHDVFTSAMTGNTALLGMALGQGHILEATRSLAALLGFAAGSVLGTVIHDASATAPVRSRLRRVIGVEALCLALVAVLWPLIAHPVYGMQLFVLIVVASAAMGMQSVAARVIDLPGITTVVFTTTLTMITMGLTRAVSHKGVSPAVKPITWRQITVMSCYLAGAIVSGGLSMIHPDFMVLAAVRIRA</sequence>
<gene>
    <name evidence="2" type="ORF">SIL87_11305</name>
</gene>
<feature type="transmembrane region" description="Helical" evidence="1">
    <location>
        <begin position="89"/>
        <end position="107"/>
    </location>
</feature>
<dbReference type="Pfam" id="PF06912">
    <property type="entry name" value="DUF1275"/>
    <property type="match status" value="1"/>
</dbReference>
<feature type="transmembrane region" description="Helical" evidence="1">
    <location>
        <begin position="113"/>
        <end position="132"/>
    </location>
</feature>
<dbReference type="PANTHER" id="PTHR37314">
    <property type="entry name" value="SLR0142 PROTEIN"/>
    <property type="match status" value="1"/>
</dbReference>
<keyword evidence="1" id="KW-0812">Transmembrane</keyword>